<keyword evidence="1" id="KW-0812">Transmembrane</keyword>
<keyword evidence="1" id="KW-0472">Membrane</keyword>
<dbReference type="EMBL" id="AP026802">
    <property type="protein sequence ID" value="BDR58057.1"/>
    <property type="molecule type" value="Genomic_DNA"/>
</dbReference>
<evidence type="ECO:0000313" key="3">
    <source>
        <dbReference type="Proteomes" id="UP001321861"/>
    </source>
</evidence>
<evidence type="ECO:0000256" key="1">
    <source>
        <dbReference type="SAM" id="Phobius"/>
    </source>
</evidence>
<sequence>MKLVNDDYFKRGHWGMKIGQTLVALIGWCGVLFPFFWVLSPILFASFAHKFKIAHYFDEIQLLKFLGLFFIGYFIFIVIFYFCVTLWNNHRFTHTLNRQIVPNQEKLDQREKVLEAVWTERFGPKDARHDAKFYSVRPDQNLDTHFTARLFKEHEV</sequence>
<proteinExistence type="predicted"/>
<accession>A0AAU9CVN5</accession>
<organism evidence="2 3">
    <name type="scientific">Xylocopilactobacillus apicola</name>
    <dbReference type="NCBI Taxonomy" id="2932184"/>
    <lineage>
        <taxon>Bacteria</taxon>
        <taxon>Bacillati</taxon>
        <taxon>Bacillota</taxon>
        <taxon>Bacilli</taxon>
        <taxon>Lactobacillales</taxon>
        <taxon>Lactobacillaceae</taxon>
        <taxon>Xylocopilactobacillus</taxon>
    </lineage>
</organism>
<gene>
    <name evidence="2" type="primary">yijF</name>
    <name evidence="2" type="ORF">XA3_04980</name>
</gene>
<protein>
    <recommendedName>
        <fullName evidence="4">Poly-beta-1,6-N-acetyl-D-glucosamine biosynthesis protein PgaD</fullName>
    </recommendedName>
</protein>
<dbReference type="KEGG" id="xap:XA3_04980"/>
<feature type="transmembrane region" description="Helical" evidence="1">
    <location>
        <begin position="21"/>
        <end position="45"/>
    </location>
</feature>
<evidence type="ECO:0000313" key="2">
    <source>
        <dbReference type="EMBL" id="BDR58057.1"/>
    </source>
</evidence>
<keyword evidence="3" id="KW-1185">Reference proteome</keyword>
<reference evidence="2 3" key="1">
    <citation type="journal article" date="2023" name="Microbiol. Spectr.">
        <title>Symbiosis of Carpenter Bees with Uncharacterized Lactic Acid Bacteria Showing NAD Auxotrophy.</title>
        <authorList>
            <person name="Kawasaki S."/>
            <person name="Ozawa K."/>
            <person name="Mori T."/>
            <person name="Yamamoto A."/>
            <person name="Ito M."/>
            <person name="Ohkuma M."/>
            <person name="Sakamoto M."/>
            <person name="Matsutani M."/>
        </authorList>
    </citation>
    <scope>NUCLEOTIDE SEQUENCE [LARGE SCALE GENOMIC DNA]</scope>
    <source>
        <strain evidence="2 3">XA3</strain>
    </source>
</reference>
<feature type="transmembrane region" description="Helical" evidence="1">
    <location>
        <begin position="65"/>
        <end position="88"/>
    </location>
</feature>
<dbReference type="RefSeq" id="WP_317635978.1">
    <property type="nucleotide sequence ID" value="NZ_AP026802.1"/>
</dbReference>
<keyword evidence="1" id="KW-1133">Transmembrane helix</keyword>
<dbReference type="AlphaFoldDB" id="A0AAU9CVN5"/>
<evidence type="ECO:0008006" key="4">
    <source>
        <dbReference type="Google" id="ProtNLM"/>
    </source>
</evidence>
<dbReference type="Proteomes" id="UP001321861">
    <property type="component" value="Chromosome"/>
</dbReference>
<name>A0AAU9CVN5_9LACO</name>